<dbReference type="PANTHER" id="PTHR11895">
    <property type="entry name" value="TRANSAMIDASE"/>
    <property type="match status" value="1"/>
</dbReference>
<protein>
    <recommendedName>
        <fullName evidence="2">Amidase domain-containing protein</fullName>
    </recommendedName>
</protein>
<evidence type="ECO:0000256" key="1">
    <source>
        <dbReference type="ARBA" id="ARBA00009199"/>
    </source>
</evidence>
<evidence type="ECO:0000313" key="3">
    <source>
        <dbReference type="EMBL" id="KAG0654236.1"/>
    </source>
</evidence>
<dbReference type="Proteomes" id="UP000777482">
    <property type="component" value="Unassembled WGS sequence"/>
</dbReference>
<dbReference type="InterPro" id="IPR000120">
    <property type="entry name" value="Amidase"/>
</dbReference>
<dbReference type="InterPro" id="IPR036928">
    <property type="entry name" value="AS_sf"/>
</dbReference>
<evidence type="ECO:0000259" key="2">
    <source>
        <dbReference type="Pfam" id="PF01425"/>
    </source>
</evidence>
<name>A0A9P6VT99_RHOMI</name>
<dbReference type="Pfam" id="PF01425">
    <property type="entry name" value="Amidase"/>
    <property type="match status" value="1"/>
</dbReference>
<reference evidence="3 4" key="1">
    <citation type="submission" date="2020-11" db="EMBL/GenBank/DDBJ databases">
        <title>Kefir isolates.</title>
        <authorList>
            <person name="Marcisauskas S."/>
            <person name="Kim Y."/>
            <person name="Blasche S."/>
        </authorList>
    </citation>
    <scope>NUCLEOTIDE SEQUENCE [LARGE SCALE GENOMIC DNA]</scope>
    <source>
        <strain evidence="3 4">KR</strain>
    </source>
</reference>
<dbReference type="GO" id="GO:0003824">
    <property type="term" value="F:catalytic activity"/>
    <property type="evidence" value="ECO:0007669"/>
    <property type="project" value="InterPro"/>
</dbReference>
<evidence type="ECO:0000313" key="4">
    <source>
        <dbReference type="Proteomes" id="UP000777482"/>
    </source>
</evidence>
<dbReference type="EMBL" id="PUHQ01000156">
    <property type="protein sequence ID" value="KAG0654236.1"/>
    <property type="molecule type" value="Genomic_DNA"/>
</dbReference>
<dbReference type="InterPro" id="IPR023631">
    <property type="entry name" value="Amidase_dom"/>
</dbReference>
<dbReference type="SUPFAM" id="SSF75304">
    <property type="entry name" value="Amidase signature (AS) enzymes"/>
    <property type="match status" value="1"/>
</dbReference>
<keyword evidence="4" id="KW-1185">Reference proteome</keyword>
<dbReference type="Gene3D" id="1.20.58.1700">
    <property type="match status" value="1"/>
</dbReference>
<feature type="domain" description="Amidase" evidence="2">
    <location>
        <begin position="26"/>
        <end position="449"/>
    </location>
</feature>
<accession>A0A9P6VT99</accession>
<dbReference type="InterPro" id="IPR020556">
    <property type="entry name" value="Amidase_CS"/>
</dbReference>
<proteinExistence type="inferred from homology"/>
<dbReference type="PANTHER" id="PTHR11895:SF169">
    <property type="entry name" value="GLUTAMYL-TRNA(GLN) AMIDOTRANSFERASE"/>
    <property type="match status" value="1"/>
</dbReference>
<dbReference type="OrthoDB" id="245563at2759"/>
<dbReference type="PROSITE" id="PS00571">
    <property type="entry name" value="AMIDASES"/>
    <property type="match status" value="1"/>
</dbReference>
<comment type="similarity">
    <text evidence="1">Belongs to the amidase family.</text>
</comment>
<organism evidence="3 4">
    <name type="scientific">Rhodotorula mucilaginosa</name>
    <name type="common">Yeast</name>
    <name type="synonym">Rhodotorula rubra</name>
    <dbReference type="NCBI Taxonomy" id="5537"/>
    <lineage>
        <taxon>Eukaryota</taxon>
        <taxon>Fungi</taxon>
        <taxon>Dikarya</taxon>
        <taxon>Basidiomycota</taxon>
        <taxon>Pucciniomycotina</taxon>
        <taxon>Microbotryomycetes</taxon>
        <taxon>Sporidiobolales</taxon>
        <taxon>Sporidiobolaceae</taxon>
        <taxon>Rhodotorula</taxon>
    </lineage>
</organism>
<dbReference type="Gene3D" id="3.90.1300.10">
    <property type="entry name" value="Amidase signature (AS) domain"/>
    <property type="match status" value="1"/>
</dbReference>
<sequence>MTWDGDLTIPALRESYANGATTPSQVVEAVLRRVGEYAQKDPAVWIDIVSASDALARAKELEQAYEGEEKPRLFGVPFSVKNSIDVRAFKTTVACPSFAYTAQETAPVVQRCLDEGAILIGTTNLEQFATGLTGHRSPYGTPRSVFDHDYTSGGSSSGSAVSVAAKLVSFSIGSDTAGSIRLPAVYNGLVGMKPTMYSVSTRGVVPASKTADCVSVLATTVGDARAALEVIRWYDEEDTLARPYSVFDQLPSWPKTIHFGIPPAKLLAKLSEPYGRVWEQVLSRLRAPESGLRESEFDYSPFEDANAIMYGSSFVTQRLVSFDDYLKQHGTSQLHPAVAAIFEKSKGFTAVQAYQDQFKLLGYKRRVEREFRDHLDVLIVPTTVRHWKVEEVDVDPLGRNFELGEFTQFANLVDLCAIAIPVGSWTNDQGRAMPFGITLLAPAGRDEALMQLAERLLPNLPKIATADTS</sequence>
<comment type="caution">
    <text evidence="3">The sequence shown here is derived from an EMBL/GenBank/DDBJ whole genome shotgun (WGS) entry which is preliminary data.</text>
</comment>
<gene>
    <name evidence="3" type="ORF">C6P46_001835</name>
</gene>
<dbReference type="AlphaFoldDB" id="A0A9P6VT99"/>